<protein>
    <recommendedName>
        <fullName evidence="5">O-antigen polysaccharide polymerase Wzy</fullName>
    </recommendedName>
</protein>
<feature type="transmembrane region" description="Helical" evidence="2">
    <location>
        <begin position="101"/>
        <end position="119"/>
    </location>
</feature>
<evidence type="ECO:0000256" key="1">
    <source>
        <dbReference type="SAM" id="Coils"/>
    </source>
</evidence>
<feature type="coiled-coil region" evidence="1">
    <location>
        <begin position="292"/>
        <end position="331"/>
    </location>
</feature>
<feature type="transmembrane region" description="Helical" evidence="2">
    <location>
        <begin position="432"/>
        <end position="453"/>
    </location>
</feature>
<keyword evidence="2" id="KW-1133">Transmembrane helix</keyword>
<feature type="transmembrane region" description="Helical" evidence="2">
    <location>
        <begin position="37"/>
        <end position="54"/>
    </location>
</feature>
<organism evidence="3 4">
    <name type="scientific">Cellulophaga baltica</name>
    <dbReference type="NCBI Taxonomy" id="76594"/>
    <lineage>
        <taxon>Bacteria</taxon>
        <taxon>Pseudomonadati</taxon>
        <taxon>Bacteroidota</taxon>
        <taxon>Flavobacteriia</taxon>
        <taxon>Flavobacteriales</taxon>
        <taxon>Flavobacteriaceae</taxon>
        <taxon>Cellulophaga</taxon>
    </lineage>
</organism>
<feature type="transmembrane region" description="Helical" evidence="2">
    <location>
        <begin position="206"/>
        <end position="221"/>
    </location>
</feature>
<feature type="transmembrane region" description="Helical" evidence="2">
    <location>
        <begin position="258"/>
        <end position="281"/>
    </location>
</feature>
<feature type="transmembrane region" description="Helical" evidence="2">
    <location>
        <begin position="61"/>
        <end position="81"/>
    </location>
</feature>
<dbReference type="eggNOG" id="ENOG50313F9">
    <property type="taxonomic scope" value="Bacteria"/>
</dbReference>
<evidence type="ECO:0008006" key="5">
    <source>
        <dbReference type="Google" id="ProtNLM"/>
    </source>
</evidence>
<feature type="transmembrane region" description="Helical" evidence="2">
    <location>
        <begin position="181"/>
        <end position="199"/>
    </location>
</feature>
<feature type="transmembrane region" description="Helical" evidence="2">
    <location>
        <begin position="15"/>
        <end position="31"/>
    </location>
</feature>
<feature type="transmembrane region" description="Helical" evidence="2">
    <location>
        <begin position="489"/>
        <end position="508"/>
    </location>
</feature>
<evidence type="ECO:0000313" key="3">
    <source>
        <dbReference type="EMBL" id="SDE95989.1"/>
    </source>
</evidence>
<feature type="transmembrane region" description="Helical" evidence="2">
    <location>
        <begin position="227"/>
        <end position="246"/>
    </location>
</feature>
<accession>A0A1G7H794</accession>
<feature type="transmembrane region" description="Helical" evidence="2">
    <location>
        <begin position="460"/>
        <end position="477"/>
    </location>
</feature>
<evidence type="ECO:0000256" key="2">
    <source>
        <dbReference type="SAM" id="Phobius"/>
    </source>
</evidence>
<keyword evidence="2" id="KW-0812">Transmembrane</keyword>
<feature type="transmembrane region" description="Helical" evidence="2">
    <location>
        <begin position="140"/>
        <end position="161"/>
    </location>
</feature>
<evidence type="ECO:0000313" key="4">
    <source>
        <dbReference type="Proteomes" id="UP000182114"/>
    </source>
</evidence>
<dbReference type="EMBL" id="FNBD01000005">
    <property type="protein sequence ID" value="SDE95989.1"/>
    <property type="molecule type" value="Genomic_DNA"/>
</dbReference>
<reference evidence="4" key="1">
    <citation type="submission" date="2016-10" db="EMBL/GenBank/DDBJ databases">
        <authorList>
            <person name="Varghese N."/>
            <person name="Submissions S."/>
        </authorList>
    </citation>
    <scope>NUCLEOTIDE SEQUENCE [LARGE SCALE GENOMIC DNA]</scope>
    <source>
        <strain evidence="4">DSM 24729</strain>
    </source>
</reference>
<keyword evidence="2" id="KW-0472">Membrane</keyword>
<name>A0A1G7H794_9FLAO</name>
<keyword evidence="4" id="KW-1185">Reference proteome</keyword>
<keyword evidence="1" id="KW-0175">Coiled coil</keyword>
<dbReference type="AlphaFoldDB" id="A0A1G7H794"/>
<sequence>MVENKNYTITLIKKILRLLLILGVVAEMIFFPSLPNFYGCVMAILSLVIFSYFFKLKYIKLFPFAFCMYLSMFLYRFLPLIATLAEGKPITYGFERAYDTFVYEIILFLISSLAFYLACRHNAKTYQNNIIKRTLFKLKFFEITPEILWGMGLIGLVVRLYNLSTGAVEYGDVGGKFLVGLDYLMFAPLCLFFPSFLNVKFNQKKLLWLYTLVIFLINIASNKRHLIITPFGIFGVLSMLFLIINNKKITTIISPTKMIIGGILLFVGLNFLSNVSLAMLYTRETMLYNQELRNNANKMEAFNETIETVQNEQLMDRLKEIKDKIQVRKTQYSQGWTEDYVDNFMLERYANMRITDETLYYAEKRGYGNKQMFELFQNNILALVPTPILGFFGVQFDKTELEFSRGDFLYGSGYGMYRVTSHVGDGLATFGYWYFILQFITFFIVFKLLNSFVYLANETLVYAPYALMNVFTFLGMFRNSGGILIDVKFILRGYLEGLVTYLIIFYMIRQVISFVKNIKK</sequence>
<gene>
    <name evidence="3" type="ORF">SAMN04487992_105305</name>
</gene>
<dbReference type="Proteomes" id="UP000182114">
    <property type="component" value="Unassembled WGS sequence"/>
</dbReference>
<proteinExistence type="predicted"/>